<feature type="domain" description="Ketoreductase" evidence="4">
    <location>
        <begin position="7"/>
        <end position="188"/>
    </location>
</feature>
<dbReference type="SUPFAM" id="SSF51735">
    <property type="entry name" value="NAD(P)-binding Rossmann-fold domains"/>
    <property type="match status" value="1"/>
</dbReference>
<dbReference type="RefSeq" id="WP_344912052.1">
    <property type="nucleotide sequence ID" value="NZ_BAAAYO010000010.1"/>
</dbReference>
<gene>
    <name evidence="5" type="ORF">ACFFNY_07900</name>
</gene>
<dbReference type="PROSITE" id="PS00061">
    <property type="entry name" value="ADH_SHORT"/>
    <property type="match status" value="1"/>
</dbReference>
<organism evidence="5 6">
    <name type="scientific">Paenibacillus hodogayensis</name>
    <dbReference type="NCBI Taxonomy" id="279208"/>
    <lineage>
        <taxon>Bacteria</taxon>
        <taxon>Bacillati</taxon>
        <taxon>Bacillota</taxon>
        <taxon>Bacilli</taxon>
        <taxon>Bacillales</taxon>
        <taxon>Paenibacillaceae</taxon>
        <taxon>Paenibacillus</taxon>
    </lineage>
</organism>
<proteinExistence type="inferred from homology"/>
<evidence type="ECO:0000256" key="2">
    <source>
        <dbReference type="ARBA" id="ARBA00023002"/>
    </source>
</evidence>
<name>A0ABV5VT60_9BACL</name>
<dbReference type="EMBL" id="JBHMAG010000007">
    <property type="protein sequence ID" value="MFB9751489.1"/>
    <property type="molecule type" value="Genomic_DNA"/>
</dbReference>
<dbReference type="GO" id="GO:0016491">
    <property type="term" value="F:oxidoreductase activity"/>
    <property type="evidence" value="ECO:0007669"/>
    <property type="project" value="UniProtKB-KW"/>
</dbReference>
<dbReference type="SMART" id="SM00822">
    <property type="entry name" value="PKS_KR"/>
    <property type="match status" value="1"/>
</dbReference>
<dbReference type="InterPro" id="IPR020904">
    <property type="entry name" value="Sc_DH/Rdtase_CS"/>
</dbReference>
<reference evidence="5 6" key="1">
    <citation type="submission" date="2024-09" db="EMBL/GenBank/DDBJ databases">
        <authorList>
            <person name="Sun Q."/>
            <person name="Mori K."/>
        </authorList>
    </citation>
    <scope>NUCLEOTIDE SEQUENCE [LARGE SCALE GENOMIC DNA]</scope>
    <source>
        <strain evidence="5 6">JCM 12520</strain>
    </source>
</reference>
<dbReference type="InterPro" id="IPR002347">
    <property type="entry name" value="SDR_fam"/>
</dbReference>
<dbReference type="InterPro" id="IPR057326">
    <property type="entry name" value="KR_dom"/>
</dbReference>
<dbReference type="PRINTS" id="PR00081">
    <property type="entry name" value="GDHRDH"/>
</dbReference>
<dbReference type="Pfam" id="PF00106">
    <property type="entry name" value="adh_short"/>
    <property type="match status" value="1"/>
</dbReference>
<dbReference type="PRINTS" id="PR00080">
    <property type="entry name" value="SDRFAMILY"/>
</dbReference>
<evidence type="ECO:0000259" key="4">
    <source>
        <dbReference type="SMART" id="SM00822"/>
    </source>
</evidence>
<comment type="similarity">
    <text evidence="1 3">Belongs to the short-chain dehydrogenases/reductases (SDR) family.</text>
</comment>
<dbReference type="Gene3D" id="3.40.50.720">
    <property type="entry name" value="NAD(P)-binding Rossmann-like Domain"/>
    <property type="match status" value="1"/>
</dbReference>
<protein>
    <submittedName>
        <fullName evidence="5">SDR family NAD(P)-dependent oxidoreductase</fullName>
        <ecNumber evidence="5">1.-.-.-</ecNumber>
    </submittedName>
</protein>
<evidence type="ECO:0000313" key="6">
    <source>
        <dbReference type="Proteomes" id="UP001589619"/>
    </source>
</evidence>
<keyword evidence="2 5" id="KW-0560">Oxidoreductase</keyword>
<keyword evidence="6" id="KW-1185">Reference proteome</keyword>
<accession>A0ABV5VT60</accession>
<dbReference type="InterPro" id="IPR036291">
    <property type="entry name" value="NAD(P)-bd_dom_sf"/>
</dbReference>
<evidence type="ECO:0000313" key="5">
    <source>
        <dbReference type="EMBL" id="MFB9751489.1"/>
    </source>
</evidence>
<evidence type="ECO:0000256" key="1">
    <source>
        <dbReference type="ARBA" id="ARBA00006484"/>
    </source>
</evidence>
<comment type="caution">
    <text evidence="5">The sequence shown here is derived from an EMBL/GenBank/DDBJ whole genome shotgun (WGS) entry which is preliminary data.</text>
</comment>
<dbReference type="PANTHER" id="PTHR44196">
    <property type="entry name" value="DEHYDROGENASE/REDUCTASE SDR FAMILY MEMBER 7B"/>
    <property type="match status" value="1"/>
</dbReference>
<dbReference type="EC" id="1.-.-.-" evidence="5"/>
<sequence>MYNWNGRVVAITGASSGIGAITAERIAERGGTVLLMARSKRKLDELAVRLKGAAFAYELDVCSDDSVQAVFKKACERHGRIDVLINNAGFGKFTTFEETPLADFDKMMDVNYMGIVRCTQAVLPAMRKAGQGHIVNIASLAGKIGTAKSTGYAATKHAVLGLTNSLRQELHGSGITVTAINPGPVDTPFFDLADPGGGYVANVKKLMLKPDRVALAIVRAVERKQAEVDLPRIAGFGAKLFHLFPRTFERVSRRFLNLK</sequence>
<dbReference type="Proteomes" id="UP001589619">
    <property type="component" value="Unassembled WGS sequence"/>
</dbReference>
<dbReference type="PANTHER" id="PTHR44196:SF1">
    <property type="entry name" value="DEHYDROGENASE_REDUCTASE SDR FAMILY MEMBER 7B"/>
    <property type="match status" value="1"/>
</dbReference>
<evidence type="ECO:0000256" key="3">
    <source>
        <dbReference type="RuleBase" id="RU000363"/>
    </source>
</evidence>